<dbReference type="PANTHER" id="PTHR34800:SF1">
    <property type="entry name" value="TETRAPYRROLE-BINDING PROTEIN, CHLOROPLASTIC"/>
    <property type="match status" value="1"/>
</dbReference>
<evidence type="ECO:0000259" key="3">
    <source>
        <dbReference type="Pfam" id="PF05419"/>
    </source>
</evidence>
<dbReference type="Gene3D" id="1.10.10.1770">
    <property type="entry name" value="Gun4-like"/>
    <property type="match status" value="1"/>
</dbReference>
<dbReference type="InterPro" id="IPR037215">
    <property type="entry name" value="GUN4-like_sf"/>
</dbReference>
<feature type="transmembrane region" description="Helical" evidence="2">
    <location>
        <begin position="21"/>
        <end position="39"/>
    </location>
</feature>
<evidence type="ECO:0000313" key="4">
    <source>
        <dbReference type="EMBL" id="BAY14788.1"/>
    </source>
</evidence>
<keyword evidence="4" id="KW-0418">Kinase</keyword>
<dbReference type="GO" id="GO:0046906">
    <property type="term" value="F:tetrapyrrole binding"/>
    <property type="evidence" value="ECO:0007669"/>
    <property type="project" value="TreeGrafter"/>
</dbReference>
<keyword evidence="4" id="KW-0808">Transferase</keyword>
<dbReference type="InterPro" id="IPR008629">
    <property type="entry name" value="GUN4-like"/>
</dbReference>
<feature type="coiled-coil region" evidence="1">
    <location>
        <begin position="133"/>
        <end position="175"/>
    </location>
</feature>
<keyword evidence="2" id="KW-0812">Transmembrane</keyword>
<dbReference type="GO" id="GO:0016301">
    <property type="term" value="F:kinase activity"/>
    <property type="evidence" value="ECO:0007669"/>
    <property type="project" value="UniProtKB-KW"/>
</dbReference>
<keyword evidence="5" id="KW-1185">Reference proteome</keyword>
<evidence type="ECO:0000256" key="1">
    <source>
        <dbReference type="SAM" id="Coils"/>
    </source>
</evidence>
<dbReference type="SUPFAM" id="SSF140869">
    <property type="entry name" value="GUN4-like"/>
    <property type="match status" value="1"/>
</dbReference>
<name>A0A1Z4GBR3_9CYAN</name>
<gene>
    <name evidence="4" type="ORF">NIES21_05720</name>
</gene>
<dbReference type="CDD" id="cd16383">
    <property type="entry name" value="GUN4"/>
    <property type="match status" value="1"/>
</dbReference>
<organism evidence="4 5">
    <name type="scientific">Anabaenopsis circularis NIES-21</name>
    <dbReference type="NCBI Taxonomy" id="1085406"/>
    <lineage>
        <taxon>Bacteria</taxon>
        <taxon>Bacillati</taxon>
        <taxon>Cyanobacteriota</taxon>
        <taxon>Cyanophyceae</taxon>
        <taxon>Nostocales</taxon>
        <taxon>Nodulariaceae</taxon>
        <taxon>Anabaenopsis</taxon>
    </lineage>
</organism>
<dbReference type="PANTHER" id="PTHR34800">
    <property type="entry name" value="TETRAPYRROLE-BINDING PROTEIN, CHLOROPLASTIC"/>
    <property type="match status" value="1"/>
</dbReference>
<dbReference type="AlphaFoldDB" id="A0A1Z4GBR3"/>
<evidence type="ECO:0000313" key="5">
    <source>
        <dbReference type="Proteomes" id="UP000218287"/>
    </source>
</evidence>
<dbReference type="Gene3D" id="1.25.40.620">
    <property type="match status" value="1"/>
</dbReference>
<dbReference type="Pfam" id="PF05419">
    <property type="entry name" value="GUN4"/>
    <property type="match status" value="1"/>
</dbReference>
<dbReference type="EMBL" id="AP018174">
    <property type="protein sequence ID" value="BAY14788.1"/>
    <property type="molecule type" value="Genomic_DNA"/>
</dbReference>
<accession>A0A1Z4GBR3</accession>
<sequence length="388" mass="45390">MKILIKQIFREFYILINRLSLVEKLIYSLFIIALIRAVYLTILNLSKKIIDYIVANSQMIFAICFGVLAIFIFGLGLYLYISRARHKQNILDEISIDDHTSEPRNIYIDGNYNENININGDQIEIHGDVININQDFSEVAKEIRDLINELKNQGYSEEDAQKEIATELAEEARKKPKVRKKLFMWKNSFSTNTVKTNDEIEVAREVVSSATDYSYTSSKDFTEVVSGHYQKLDELLQAKKWKEADLETAKIIYVISHNELPETSPYRTYRRNYFSSEYLKVLPRKDLNNINRLWLKYSNGRFGFSVQKRIWKRLGGGSDTTYNSEEIQEKFGDEVGWRKEGDWVYYSDIYYSLRSPSGHLPILFMLNSDKSERCDIDFEILEVIVGRI</sequence>
<dbReference type="Proteomes" id="UP000218287">
    <property type="component" value="Chromosome"/>
</dbReference>
<dbReference type="GO" id="GO:0030288">
    <property type="term" value="C:outer membrane-bounded periplasmic space"/>
    <property type="evidence" value="ECO:0007669"/>
    <property type="project" value="TreeGrafter"/>
</dbReference>
<proteinExistence type="predicted"/>
<evidence type="ECO:0000256" key="2">
    <source>
        <dbReference type="SAM" id="Phobius"/>
    </source>
</evidence>
<keyword evidence="2" id="KW-0472">Membrane</keyword>
<protein>
    <submittedName>
        <fullName evidence="4">Serine/threonine kinase</fullName>
    </submittedName>
</protein>
<reference evidence="4 5" key="1">
    <citation type="submission" date="2017-06" db="EMBL/GenBank/DDBJ databases">
        <title>Genome sequencing of cyanobaciteial culture collection at National Institute for Environmental Studies (NIES).</title>
        <authorList>
            <person name="Hirose Y."/>
            <person name="Shimura Y."/>
            <person name="Fujisawa T."/>
            <person name="Nakamura Y."/>
            <person name="Kawachi M."/>
        </authorList>
    </citation>
    <scope>NUCLEOTIDE SEQUENCE [LARGE SCALE GENOMIC DNA]</scope>
    <source>
        <strain evidence="4 5">NIES-21</strain>
    </source>
</reference>
<keyword evidence="2" id="KW-1133">Transmembrane helix</keyword>
<feature type="transmembrane region" description="Helical" evidence="2">
    <location>
        <begin position="59"/>
        <end position="81"/>
    </location>
</feature>
<keyword evidence="1" id="KW-0175">Coiled coil</keyword>
<feature type="domain" description="GUN4-like" evidence="3">
    <location>
        <begin position="228"/>
        <end position="368"/>
    </location>
</feature>